<comment type="caution">
    <text evidence="1">The sequence shown here is derived from an EMBL/GenBank/DDBJ whole genome shotgun (WGS) entry which is preliminary data.</text>
</comment>
<gene>
    <name evidence="1" type="ORF">GGR93_000648</name>
</gene>
<dbReference type="EMBL" id="JACIFU010000001">
    <property type="protein sequence ID" value="MBB4172887.1"/>
    <property type="molecule type" value="Genomic_DNA"/>
</dbReference>
<dbReference type="RefSeq" id="WP_025055028.1">
    <property type="nucleotide sequence ID" value="NZ_JACIFU010000001.1"/>
</dbReference>
<reference evidence="1 2" key="1">
    <citation type="submission" date="2020-08" db="EMBL/GenBank/DDBJ databases">
        <title>Genomic Encyclopedia of Type Strains, Phase IV (KMG-IV): sequencing the most valuable type-strain genomes for metagenomic binning, comparative biology and taxonomic classification.</title>
        <authorList>
            <person name="Goeker M."/>
        </authorList>
    </citation>
    <scope>NUCLEOTIDE SEQUENCE [LARGE SCALE GENOMIC DNA]</scope>
    <source>
        <strain evidence="1 2">DSM 101015</strain>
    </source>
</reference>
<dbReference type="AlphaFoldDB" id="A0A7W6M686"/>
<organism evidence="1 2">
    <name type="scientific">Sulfitobacter noctilucicola</name>
    <dbReference type="NCBI Taxonomy" id="1342301"/>
    <lineage>
        <taxon>Bacteria</taxon>
        <taxon>Pseudomonadati</taxon>
        <taxon>Pseudomonadota</taxon>
        <taxon>Alphaproteobacteria</taxon>
        <taxon>Rhodobacterales</taxon>
        <taxon>Roseobacteraceae</taxon>
        <taxon>Sulfitobacter</taxon>
    </lineage>
</organism>
<evidence type="ECO:0008006" key="3">
    <source>
        <dbReference type="Google" id="ProtNLM"/>
    </source>
</evidence>
<protein>
    <recommendedName>
        <fullName evidence="3">DUF3800 domain-containing protein</fullName>
    </recommendedName>
</protein>
<dbReference type="InterPro" id="IPR024524">
    <property type="entry name" value="DUF3800"/>
</dbReference>
<keyword evidence="2" id="KW-1185">Reference proteome</keyword>
<evidence type="ECO:0000313" key="2">
    <source>
        <dbReference type="Proteomes" id="UP000565745"/>
    </source>
</evidence>
<dbReference type="OrthoDB" id="507950at2"/>
<proteinExistence type="predicted"/>
<accession>A0A7W6M686</accession>
<evidence type="ECO:0000313" key="1">
    <source>
        <dbReference type="EMBL" id="MBB4172887.1"/>
    </source>
</evidence>
<dbReference type="Proteomes" id="UP000565745">
    <property type="component" value="Unassembled WGS sequence"/>
</dbReference>
<sequence length="243" mass="27902">MAEFSDYIVYVDESGDHSLTSIDADFPVFSLSFCVVKKDEYLSQVVPAMQALKFKYWGHDSVVLHEHEIRKSKGDFTFLLTDRSLREQFYEDLNQVMVDAPITIIASVIDKVKLTAKYANPWSPYDLALHFCLERLQAFLRENGQEGRLTHVVFECRGKAEDDDLELTFRRIVAGEGHWGYRKHKFEIMEFEPKFAKKSVNSTGLQLADLTARPLALRTLRPGQSNRALEVIMTKMGAVKEFP</sequence>
<name>A0A7W6M686_9RHOB</name>
<dbReference type="Pfam" id="PF12686">
    <property type="entry name" value="DUF3800"/>
    <property type="match status" value="1"/>
</dbReference>